<evidence type="ECO:0000313" key="3">
    <source>
        <dbReference type="Proteomes" id="UP000178817"/>
    </source>
</evidence>
<dbReference type="SMART" id="SM00954">
    <property type="entry name" value="RelA_SpoT"/>
    <property type="match status" value="1"/>
</dbReference>
<evidence type="ECO:0000259" key="1">
    <source>
        <dbReference type="SMART" id="SM00954"/>
    </source>
</evidence>
<dbReference type="SUPFAM" id="SSF81301">
    <property type="entry name" value="Nucleotidyltransferase"/>
    <property type="match status" value="1"/>
</dbReference>
<dbReference type="GO" id="GO:0015969">
    <property type="term" value="P:guanosine tetraphosphate metabolic process"/>
    <property type="evidence" value="ECO:0007669"/>
    <property type="project" value="InterPro"/>
</dbReference>
<dbReference type="InterPro" id="IPR007685">
    <property type="entry name" value="RelA_SpoT"/>
</dbReference>
<reference evidence="2 3" key="1">
    <citation type="journal article" date="2016" name="Nat. Commun.">
        <title>Thousands of microbial genomes shed light on interconnected biogeochemical processes in an aquifer system.</title>
        <authorList>
            <person name="Anantharaman K."/>
            <person name="Brown C.T."/>
            <person name="Hug L.A."/>
            <person name="Sharon I."/>
            <person name="Castelle C.J."/>
            <person name="Probst A.J."/>
            <person name="Thomas B.C."/>
            <person name="Singh A."/>
            <person name="Wilkins M.J."/>
            <person name="Karaoz U."/>
            <person name="Brodie E.L."/>
            <person name="Williams K.H."/>
            <person name="Hubbard S.S."/>
            <person name="Banfield J.F."/>
        </authorList>
    </citation>
    <scope>NUCLEOTIDE SEQUENCE [LARGE SCALE GENOMIC DNA]</scope>
</reference>
<proteinExistence type="predicted"/>
<organism evidence="2 3">
    <name type="scientific">Candidatus Yonathbacteria bacterium RIFCSPLOWO2_01_FULL_43_27</name>
    <dbReference type="NCBI Taxonomy" id="1802726"/>
    <lineage>
        <taxon>Bacteria</taxon>
        <taxon>Candidatus Yonathiibacteriota</taxon>
    </lineage>
</organism>
<sequence length="153" mass="17699">MPTEDISLYRHHIGCDINTLVAEVYDLVKDVTKCPQVSSRVKDLETLRKKMVLKNTHDIFSIDDVYGIRIIVTSIDEVYAVLERISRVFEGFLDHDYFKNAKACPSVDGKFLRLVQFVAYKNKVPFEVQVTTASCHETNESLHARYHRRKYGS</sequence>
<dbReference type="EMBL" id="MHUV01000006">
    <property type="protein sequence ID" value="OHA82515.1"/>
    <property type="molecule type" value="Genomic_DNA"/>
</dbReference>
<dbReference type="Proteomes" id="UP000178817">
    <property type="component" value="Unassembled WGS sequence"/>
</dbReference>
<comment type="caution">
    <text evidence="2">The sequence shown here is derived from an EMBL/GenBank/DDBJ whole genome shotgun (WGS) entry which is preliminary data.</text>
</comment>
<dbReference type="Gene3D" id="3.30.460.10">
    <property type="entry name" value="Beta Polymerase, domain 2"/>
    <property type="match status" value="1"/>
</dbReference>
<dbReference type="InterPro" id="IPR043519">
    <property type="entry name" value="NT_sf"/>
</dbReference>
<evidence type="ECO:0000313" key="2">
    <source>
        <dbReference type="EMBL" id="OHA82515.1"/>
    </source>
</evidence>
<gene>
    <name evidence="2" type="ORF">A3B07_02745</name>
</gene>
<dbReference type="Pfam" id="PF04607">
    <property type="entry name" value="RelA_SpoT"/>
    <property type="match status" value="1"/>
</dbReference>
<protein>
    <recommendedName>
        <fullName evidence="1">RelA/SpoT domain-containing protein</fullName>
    </recommendedName>
</protein>
<feature type="domain" description="RelA/SpoT" evidence="1">
    <location>
        <begin position="39"/>
        <end position="153"/>
    </location>
</feature>
<dbReference type="AlphaFoldDB" id="A0A1G2SBV9"/>
<name>A0A1G2SBV9_9BACT</name>
<accession>A0A1G2SBV9</accession>